<dbReference type="PIRSF" id="PIRSF009264">
    <property type="entry name" value="TagBP_ald_AgaZ"/>
    <property type="match status" value="1"/>
</dbReference>
<dbReference type="Gene3D" id="1.10.400.20">
    <property type="entry name" value="putative tagatose 6-phosphate kinase domain like"/>
    <property type="match status" value="1"/>
</dbReference>
<dbReference type="GO" id="GO:0005886">
    <property type="term" value="C:plasma membrane"/>
    <property type="evidence" value="ECO:0007669"/>
    <property type="project" value="TreeGrafter"/>
</dbReference>
<dbReference type="GO" id="GO:0005975">
    <property type="term" value="P:carbohydrate metabolic process"/>
    <property type="evidence" value="ECO:0007669"/>
    <property type="project" value="InterPro"/>
</dbReference>
<dbReference type="OrthoDB" id="1672942at2"/>
<name>A0A4R3Z295_9GAMM</name>
<dbReference type="UniPathway" id="UPA00704">
    <property type="reaction ID" value="UER00716"/>
</dbReference>
<dbReference type="RefSeq" id="WP_131864717.1">
    <property type="nucleotide sequence ID" value="NZ_SMCR01000003.1"/>
</dbReference>
<gene>
    <name evidence="2" type="ORF">EDC52_10317</name>
</gene>
<dbReference type="Gene3D" id="3.20.20.70">
    <property type="entry name" value="Aldolase class I"/>
    <property type="match status" value="1"/>
</dbReference>
<reference evidence="2 3" key="1">
    <citation type="submission" date="2019-03" db="EMBL/GenBank/DDBJ databases">
        <title>Genomic Encyclopedia of Type Strains, Phase IV (KMG-IV): sequencing the most valuable type-strain genomes for metagenomic binning, comparative biology and taxonomic classification.</title>
        <authorList>
            <person name="Goeker M."/>
        </authorList>
    </citation>
    <scope>NUCLEOTIDE SEQUENCE [LARGE SCALE GENOMIC DNA]</scope>
    <source>
        <strain evidence="2 3">DSM 19580</strain>
    </source>
</reference>
<keyword evidence="3" id="KW-1185">Reference proteome</keyword>
<dbReference type="SUPFAM" id="SSF51569">
    <property type="entry name" value="Aldolase"/>
    <property type="match status" value="1"/>
</dbReference>
<dbReference type="GO" id="GO:0009401">
    <property type="term" value="P:phosphoenolpyruvate-dependent sugar phosphotransferase system"/>
    <property type="evidence" value="ECO:0007669"/>
    <property type="project" value="TreeGrafter"/>
</dbReference>
<accession>A0A4R3Z295</accession>
<evidence type="ECO:0000313" key="3">
    <source>
        <dbReference type="Proteomes" id="UP000295719"/>
    </source>
</evidence>
<comment type="caution">
    <text evidence="2">The sequence shown here is derived from an EMBL/GenBank/DDBJ whole genome shotgun (WGS) entry which is preliminary data.</text>
</comment>
<evidence type="ECO:0000256" key="1">
    <source>
        <dbReference type="ARBA" id="ARBA00005191"/>
    </source>
</evidence>
<organism evidence="2 3">
    <name type="scientific">Biostraticola tofi</name>
    <dbReference type="NCBI Taxonomy" id="466109"/>
    <lineage>
        <taxon>Bacteria</taxon>
        <taxon>Pseudomonadati</taxon>
        <taxon>Pseudomonadota</taxon>
        <taxon>Gammaproteobacteria</taxon>
        <taxon>Enterobacterales</taxon>
        <taxon>Bruguierivoracaceae</taxon>
        <taxon>Biostraticola</taxon>
    </lineage>
</organism>
<proteinExistence type="predicted"/>
<dbReference type="AlphaFoldDB" id="A0A4R3Z295"/>
<dbReference type="Pfam" id="PF08013">
    <property type="entry name" value="GatZ_KbaZ-like"/>
    <property type="match status" value="1"/>
</dbReference>
<dbReference type="NCBIfam" id="TIGR02810">
    <property type="entry name" value="agaZ_gatZ"/>
    <property type="match status" value="1"/>
</dbReference>
<evidence type="ECO:0000313" key="2">
    <source>
        <dbReference type="EMBL" id="TCV97943.1"/>
    </source>
</evidence>
<dbReference type="PANTHER" id="PTHR32502:SF2">
    <property type="entry name" value="D-TAGATOSE-1,6-BISPHOSPHATE ALDOLASE SUBUNIT KBAZ"/>
    <property type="match status" value="1"/>
</dbReference>
<dbReference type="EMBL" id="SMCR01000003">
    <property type="protein sequence ID" value="TCV97943.1"/>
    <property type="molecule type" value="Genomic_DNA"/>
</dbReference>
<sequence length="425" mass="47408">MATLTELIARHKQGEHVGITSVCSAHPWVLEAAILFAREQGTELLVEATSNQVDQDGGYTGMTPQDFSDHLRSLAQALDFSPDQLILGGDHLGPNRWQHMPAEQAMARAEVLVEQYVAAGFQKIHLDCSMPCAGDPQPLTDAIVAERAARLARVCEQTSQREFGACQVVYVIGTEVPVPGGAAHSLDSLAVTCVDAAALTLSTHRQAFERLDLGHIWPRVIGLVVQPGVEYSHDGVVDFEAEKAASLSECVNHYPHLVFEAHSTDYQQPEAYRALVKGHFAILKVGPALTFALREALYSLENIEREWVPEGQRSGLRACLEQTMLAAPSAWQKYYRGTEQQQHFARHFSYSDRLRYYWPDKQVQAAVDLLLENLNRQPLSQPLLSQYLPIQYRRVRSKQLRPEARTLVLDAITDVLREYAAACRC</sequence>
<dbReference type="InterPro" id="IPR012062">
    <property type="entry name" value="GatZ/KbaZ-like"/>
</dbReference>
<comment type="pathway">
    <text evidence="1">Carbohydrate metabolism; D-tagatose 6-phosphate degradation; D-glyceraldehyde 3-phosphate and glycerone phosphate from D-tagatose 6-phosphate: step 2/2.</text>
</comment>
<dbReference type="GO" id="GO:2001059">
    <property type="term" value="P:D-tagatose 6-phosphate catabolic process"/>
    <property type="evidence" value="ECO:0007669"/>
    <property type="project" value="UniProtKB-UniPathway"/>
</dbReference>
<dbReference type="PANTHER" id="PTHR32502">
    <property type="entry name" value="N-ACETYLGALACTOSAMINE PERMEASE II COMPONENT-RELATED"/>
    <property type="match status" value="1"/>
</dbReference>
<dbReference type="InterPro" id="IPR050303">
    <property type="entry name" value="GatZ_KbaZ_carbometab"/>
</dbReference>
<protein>
    <submittedName>
        <fullName evidence="2">Tagatose-bisphosphate aldolase noncatalytic subunit</fullName>
    </submittedName>
</protein>
<dbReference type="InterPro" id="IPR013785">
    <property type="entry name" value="Aldolase_TIM"/>
</dbReference>
<dbReference type="Proteomes" id="UP000295719">
    <property type="component" value="Unassembled WGS sequence"/>
</dbReference>